<feature type="region of interest" description="Disordered" evidence="1">
    <location>
        <begin position="48"/>
        <end position="72"/>
    </location>
</feature>
<dbReference type="Proteomes" id="UP000433483">
    <property type="component" value="Unassembled WGS sequence"/>
</dbReference>
<dbReference type="EMBL" id="QXGB01003879">
    <property type="protein sequence ID" value="KAE9168522.1"/>
    <property type="molecule type" value="Genomic_DNA"/>
</dbReference>
<dbReference type="EMBL" id="QXFZ01002763">
    <property type="protein sequence ID" value="KAE9074002.1"/>
    <property type="molecule type" value="Genomic_DNA"/>
</dbReference>
<reference evidence="4 5" key="1">
    <citation type="submission" date="2018-08" db="EMBL/GenBank/DDBJ databases">
        <title>Genomic investigation of the strawberry pathogen Phytophthora fragariae indicates pathogenicity is determined by transcriptional variation in three key races.</title>
        <authorList>
            <person name="Adams T.M."/>
            <person name="Armitage A.D."/>
            <person name="Sobczyk M.K."/>
            <person name="Bates H.J."/>
            <person name="Dunwell J.M."/>
            <person name="Nellist C.F."/>
            <person name="Harrison R.J."/>
        </authorList>
    </citation>
    <scope>NUCLEOTIDE SEQUENCE [LARGE SCALE GENOMIC DNA]</scope>
    <source>
        <strain evidence="3 4">NOV-27</strain>
        <strain evidence="2 5">NOV-71</strain>
    </source>
</reference>
<organism evidence="3 4">
    <name type="scientific">Phytophthora fragariae</name>
    <dbReference type="NCBI Taxonomy" id="53985"/>
    <lineage>
        <taxon>Eukaryota</taxon>
        <taxon>Sar</taxon>
        <taxon>Stramenopiles</taxon>
        <taxon>Oomycota</taxon>
        <taxon>Peronosporomycetes</taxon>
        <taxon>Peronosporales</taxon>
        <taxon>Peronosporaceae</taxon>
        <taxon>Phytophthora</taxon>
    </lineage>
</organism>
<evidence type="ECO:0000313" key="3">
    <source>
        <dbReference type="EMBL" id="KAE9168522.1"/>
    </source>
</evidence>
<sequence length="124" mass="12998">MSCPTARRHPSAAPSSASLGALVSWMGGSTQPTSALGESTLNGCVGHSLRSSAAPNGTRSADPIPGCPNEDLQNESHHLEIQSYIRVYLVFDSSTRVPNTLRHTILGASSARRVLDPHPAGLQV</sequence>
<evidence type="ECO:0000313" key="2">
    <source>
        <dbReference type="EMBL" id="KAE9074002.1"/>
    </source>
</evidence>
<dbReference type="AlphaFoldDB" id="A0A6A3VNV7"/>
<evidence type="ECO:0000313" key="4">
    <source>
        <dbReference type="Proteomes" id="UP000433483"/>
    </source>
</evidence>
<comment type="caution">
    <text evidence="3">The sequence shown here is derived from an EMBL/GenBank/DDBJ whole genome shotgun (WGS) entry which is preliminary data.</text>
</comment>
<gene>
    <name evidence="3" type="ORF">PF005_g28340</name>
    <name evidence="2" type="ORF">PF007_g25585</name>
</gene>
<evidence type="ECO:0000313" key="5">
    <source>
        <dbReference type="Proteomes" id="UP000441208"/>
    </source>
</evidence>
<dbReference type="Proteomes" id="UP000441208">
    <property type="component" value="Unassembled WGS sequence"/>
</dbReference>
<protein>
    <submittedName>
        <fullName evidence="3">Uncharacterized protein</fullName>
    </submittedName>
</protein>
<accession>A0A6A3VNV7</accession>
<feature type="compositionally biased region" description="Polar residues" evidence="1">
    <location>
        <begin position="49"/>
        <end position="59"/>
    </location>
</feature>
<keyword evidence="4" id="KW-1185">Reference proteome</keyword>
<name>A0A6A3VNV7_9STRA</name>
<proteinExistence type="predicted"/>
<evidence type="ECO:0000256" key="1">
    <source>
        <dbReference type="SAM" id="MobiDB-lite"/>
    </source>
</evidence>